<dbReference type="RefSeq" id="XP_049145997.1">
    <property type="nucleotide sequence ID" value="XM_049288853.1"/>
</dbReference>
<evidence type="ECO:0000313" key="2">
    <source>
        <dbReference type="EMBL" id="UQC84379.1"/>
    </source>
</evidence>
<dbReference type="Proteomes" id="UP000830671">
    <property type="component" value="Chromosome 5"/>
</dbReference>
<dbReference type="KEGG" id="clup:CLUP02_09875"/>
<sequence length="162" mass="17408">MCRPCRSSPEGFGSWPTSCGSISTMPTCLPAKQVSPTTRDLYSVKGTRETETAYSHRYGQVSGVPHTSGVAYHGSAPPGGSVIYYAIRPRGRLPQLQQATASCCTLPVWATDNAGRTERETGPVRRRGSREKDTDETPVNASLQTGGGTDFSGGLRREGRDR</sequence>
<feature type="region of interest" description="Disordered" evidence="1">
    <location>
        <begin position="114"/>
        <end position="162"/>
    </location>
</feature>
<organism evidence="2 3">
    <name type="scientific">Colletotrichum lupini</name>
    <dbReference type="NCBI Taxonomy" id="145971"/>
    <lineage>
        <taxon>Eukaryota</taxon>
        <taxon>Fungi</taxon>
        <taxon>Dikarya</taxon>
        <taxon>Ascomycota</taxon>
        <taxon>Pezizomycotina</taxon>
        <taxon>Sordariomycetes</taxon>
        <taxon>Hypocreomycetidae</taxon>
        <taxon>Glomerellales</taxon>
        <taxon>Glomerellaceae</taxon>
        <taxon>Colletotrichum</taxon>
        <taxon>Colletotrichum acutatum species complex</taxon>
    </lineage>
</organism>
<evidence type="ECO:0000256" key="1">
    <source>
        <dbReference type="SAM" id="MobiDB-lite"/>
    </source>
</evidence>
<dbReference type="GeneID" id="73343863"/>
<dbReference type="EMBL" id="CP019477">
    <property type="protein sequence ID" value="UQC84379.1"/>
    <property type="molecule type" value="Genomic_DNA"/>
</dbReference>
<name>A0A9Q8SVP1_9PEZI</name>
<reference evidence="2" key="1">
    <citation type="journal article" date="2021" name="Mol. Plant Microbe Interact.">
        <title>Complete Genome Sequence of the Plant-Pathogenic Fungus Colletotrichum lupini.</title>
        <authorList>
            <person name="Baroncelli R."/>
            <person name="Pensec F."/>
            <person name="Da Lio D."/>
            <person name="Boufleur T."/>
            <person name="Vicente I."/>
            <person name="Sarrocco S."/>
            <person name="Picot A."/>
            <person name="Baraldi E."/>
            <person name="Sukno S."/>
            <person name="Thon M."/>
            <person name="Le Floch G."/>
        </authorList>
    </citation>
    <scope>NUCLEOTIDE SEQUENCE</scope>
    <source>
        <strain evidence="2">IMI 504893</strain>
    </source>
</reference>
<accession>A0A9Q8SVP1</accession>
<dbReference type="AlphaFoldDB" id="A0A9Q8SVP1"/>
<keyword evidence="3" id="KW-1185">Reference proteome</keyword>
<gene>
    <name evidence="2" type="ORF">CLUP02_09875</name>
</gene>
<evidence type="ECO:0000313" key="3">
    <source>
        <dbReference type="Proteomes" id="UP000830671"/>
    </source>
</evidence>
<protein>
    <submittedName>
        <fullName evidence="2">Uncharacterized protein</fullName>
    </submittedName>
</protein>
<proteinExistence type="predicted"/>